<dbReference type="PANTHER" id="PTHR11076:SF33">
    <property type="entry name" value="DNA POLYMERASE KAPPA"/>
    <property type="match status" value="1"/>
</dbReference>
<dbReference type="HAMAP" id="MF_01113">
    <property type="entry name" value="DNApol_IV"/>
    <property type="match status" value="1"/>
</dbReference>
<keyword evidence="7 16" id="KW-0548">Nucleotidyltransferase</keyword>
<feature type="binding site" evidence="16">
    <location>
        <position position="103"/>
    </location>
    <ligand>
        <name>Mg(2+)</name>
        <dbReference type="ChEBI" id="CHEBI:18420"/>
    </ligand>
</feature>
<feature type="domain" description="UmuC" evidence="17">
    <location>
        <begin position="5"/>
        <end position="182"/>
    </location>
</feature>
<dbReference type="Pfam" id="PF11799">
    <property type="entry name" value="IMS_C"/>
    <property type="match status" value="1"/>
</dbReference>
<organism evidence="18 19">
    <name type="scientific">Orenia metallireducens</name>
    <dbReference type="NCBI Taxonomy" id="1413210"/>
    <lineage>
        <taxon>Bacteria</taxon>
        <taxon>Bacillati</taxon>
        <taxon>Bacillota</taxon>
        <taxon>Clostridia</taxon>
        <taxon>Halanaerobiales</taxon>
        <taxon>Halobacteroidaceae</taxon>
        <taxon>Orenia</taxon>
    </lineage>
</organism>
<dbReference type="InterPro" id="IPR017961">
    <property type="entry name" value="DNA_pol_Y-fam_little_finger"/>
</dbReference>
<keyword evidence="4 16" id="KW-0515">Mutator protein</keyword>
<feature type="binding site" evidence="16">
    <location>
        <position position="9"/>
    </location>
    <ligand>
        <name>Mg(2+)</name>
        <dbReference type="ChEBI" id="CHEBI:18420"/>
    </ligand>
</feature>
<keyword evidence="12 16" id="KW-0239">DNA-directed DNA polymerase</keyword>
<dbReference type="GO" id="GO:0042276">
    <property type="term" value="P:error-prone translesion synthesis"/>
    <property type="evidence" value="ECO:0007669"/>
    <property type="project" value="TreeGrafter"/>
</dbReference>
<dbReference type="InterPro" id="IPR043502">
    <property type="entry name" value="DNA/RNA_pol_sf"/>
</dbReference>
<protein>
    <recommendedName>
        <fullName evidence="16">DNA polymerase IV</fullName>
        <shortName evidence="16">Pol IV</shortName>
        <ecNumber evidence="16">2.7.7.7</ecNumber>
    </recommendedName>
</protein>
<comment type="subcellular location">
    <subcellularLocation>
        <location evidence="1 16">Cytoplasm</location>
    </subcellularLocation>
</comment>
<proteinExistence type="inferred from homology"/>
<keyword evidence="6 16" id="KW-0808">Transferase</keyword>
<keyword evidence="13 16" id="KW-0238">DNA-binding</keyword>
<evidence type="ECO:0000256" key="12">
    <source>
        <dbReference type="ARBA" id="ARBA00022932"/>
    </source>
</evidence>
<evidence type="ECO:0000259" key="17">
    <source>
        <dbReference type="PROSITE" id="PS50173"/>
    </source>
</evidence>
<dbReference type="Gene3D" id="3.40.1170.60">
    <property type="match status" value="1"/>
</dbReference>
<evidence type="ECO:0000313" key="18">
    <source>
        <dbReference type="EMBL" id="SNY15509.1"/>
    </source>
</evidence>
<dbReference type="Pfam" id="PF00817">
    <property type="entry name" value="IMS"/>
    <property type="match status" value="1"/>
</dbReference>
<name>A0A285FW55_9FIRM</name>
<dbReference type="AlphaFoldDB" id="A0A285FW55"/>
<dbReference type="SUPFAM" id="SSF56672">
    <property type="entry name" value="DNA/RNA polymerases"/>
    <property type="match status" value="1"/>
</dbReference>
<dbReference type="GO" id="GO:0000287">
    <property type="term" value="F:magnesium ion binding"/>
    <property type="evidence" value="ECO:0007669"/>
    <property type="project" value="UniProtKB-UniRule"/>
</dbReference>
<evidence type="ECO:0000313" key="19">
    <source>
        <dbReference type="Proteomes" id="UP000219573"/>
    </source>
</evidence>
<dbReference type="GO" id="GO:0009432">
    <property type="term" value="P:SOS response"/>
    <property type="evidence" value="ECO:0007669"/>
    <property type="project" value="TreeGrafter"/>
</dbReference>
<keyword evidence="10 16" id="KW-0227">DNA damage</keyword>
<dbReference type="FunFam" id="3.40.1170.60:FF:000001">
    <property type="entry name" value="DNA polymerase IV"/>
    <property type="match status" value="1"/>
</dbReference>
<evidence type="ECO:0000256" key="4">
    <source>
        <dbReference type="ARBA" id="ARBA00022457"/>
    </source>
</evidence>
<keyword evidence="11 16" id="KW-0460">Magnesium</keyword>
<evidence type="ECO:0000256" key="2">
    <source>
        <dbReference type="ARBA" id="ARBA00010945"/>
    </source>
</evidence>
<keyword evidence="8 16" id="KW-0235">DNA replication</keyword>
<feature type="active site" evidence="16">
    <location>
        <position position="104"/>
    </location>
</feature>
<dbReference type="GO" id="GO:0003887">
    <property type="term" value="F:DNA-directed DNA polymerase activity"/>
    <property type="evidence" value="ECO:0007669"/>
    <property type="project" value="UniProtKB-UniRule"/>
</dbReference>
<keyword evidence="14 16" id="KW-0234">DNA repair</keyword>
<dbReference type="InterPro" id="IPR050116">
    <property type="entry name" value="DNA_polymerase-Y"/>
</dbReference>
<comment type="function">
    <text evidence="16">Poorly processive, error-prone DNA polymerase involved in untargeted mutagenesis. Copies undamaged DNA at stalled replication forks, which arise in vivo from mismatched or misaligned primer ends. These misaligned primers can be extended by PolIV. Exhibits no 3'-5' exonuclease (proofreading) activity. May be involved in translesional synthesis, in conjunction with the beta clamp from PolIII.</text>
</comment>
<dbReference type="PROSITE" id="PS50173">
    <property type="entry name" value="UMUC"/>
    <property type="match status" value="1"/>
</dbReference>
<evidence type="ECO:0000256" key="1">
    <source>
        <dbReference type="ARBA" id="ARBA00004496"/>
    </source>
</evidence>
<evidence type="ECO:0000256" key="14">
    <source>
        <dbReference type="ARBA" id="ARBA00023204"/>
    </source>
</evidence>
<comment type="catalytic activity">
    <reaction evidence="15 16">
        <text>DNA(n) + a 2'-deoxyribonucleoside 5'-triphosphate = DNA(n+1) + diphosphate</text>
        <dbReference type="Rhea" id="RHEA:22508"/>
        <dbReference type="Rhea" id="RHEA-COMP:17339"/>
        <dbReference type="Rhea" id="RHEA-COMP:17340"/>
        <dbReference type="ChEBI" id="CHEBI:33019"/>
        <dbReference type="ChEBI" id="CHEBI:61560"/>
        <dbReference type="ChEBI" id="CHEBI:173112"/>
        <dbReference type="EC" id="2.7.7.7"/>
    </reaction>
</comment>
<dbReference type="InterPro" id="IPR001126">
    <property type="entry name" value="UmuC"/>
</dbReference>
<dbReference type="Gene3D" id="3.30.1490.100">
    <property type="entry name" value="DNA polymerase, Y-family, little finger domain"/>
    <property type="match status" value="1"/>
</dbReference>
<dbReference type="OrthoDB" id="9808813at2"/>
<dbReference type="STRING" id="1413210.U472_14495"/>
<evidence type="ECO:0000256" key="3">
    <source>
        <dbReference type="ARBA" id="ARBA00011245"/>
    </source>
</evidence>
<dbReference type="GO" id="GO:0006281">
    <property type="term" value="P:DNA repair"/>
    <property type="evidence" value="ECO:0007669"/>
    <property type="project" value="UniProtKB-UniRule"/>
</dbReference>
<evidence type="ECO:0000256" key="6">
    <source>
        <dbReference type="ARBA" id="ARBA00022679"/>
    </source>
</evidence>
<dbReference type="InterPro" id="IPR024728">
    <property type="entry name" value="PolY_HhH_motif"/>
</dbReference>
<feature type="site" description="Substrate discrimination" evidence="16">
    <location>
        <position position="14"/>
    </location>
</feature>
<comment type="cofactor">
    <cofactor evidence="16">
        <name>Mg(2+)</name>
        <dbReference type="ChEBI" id="CHEBI:18420"/>
    </cofactor>
    <text evidence="16">Binds 2 magnesium ions per subunit.</text>
</comment>
<dbReference type="EC" id="2.7.7.7" evidence="16"/>
<gene>
    <name evidence="16" type="primary">dinB</name>
    <name evidence="18" type="ORF">SAMN06265827_10348</name>
</gene>
<evidence type="ECO:0000256" key="15">
    <source>
        <dbReference type="ARBA" id="ARBA00049244"/>
    </source>
</evidence>
<evidence type="ECO:0000256" key="9">
    <source>
        <dbReference type="ARBA" id="ARBA00022723"/>
    </source>
</evidence>
<evidence type="ECO:0000256" key="13">
    <source>
        <dbReference type="ARBA" id="ARBA00023125"/>
    </source>
</evidence>
<dbReference type="GO" id="GO:0005829">
    <property type="term" value="C:cytosol"/>
    <property type="evidence" value="ECO:0007669"/>
    <property type="project" value="TreeGrafter"/>
</dbReference>
<dbReference type="SUPFAM" id="SSF100879">
    <property type="entry name" value="Lesion bypass DNA polymerase (Y-family), little finger domain"/>
    <property type="match status" value="1"/>
</dbReference>
<dbReference type="InterPro" id="IPR043128">
    <property type="entry name" value="Rev_trsase/Diguanyl_cyclase"/>
</dbReference>
<dbReference type="Gene3D" id="1.10.150.20">
    <property type="entry name" value="5' to 3' exonuclease, C-terminal subdomain"/>
    <property type="match status" value="1"/>
</dbReference>
<dbReference type="Pfam" id="PF11798">
    <property type="entry name" value="IMS_HHH"/>
    <property type="match status" value="1"/>
</dbReference>
<evidence type="ECO:0000256" key="8">
    <source>
        <dbReference type="ARBA" id="ARBA00022705"/>
    </source>
</evidence>
<dbReference type="InterPro" id="IPR022880">
    <property type="entry name" value="DNApol_IV"/>
</dbReference>
<dbReference type="GO" id="GO:0003684">
    <property type="term" value="F:damaged DNA binding"/>
    <property type="evidence" value="ECO:0007669"/>
    <property type="project" value="InterPro"/>
</dbReference>
<comment type="subunit">
    <text evidence="3 16">Monomer.</text>
</comment>
<dbReference type="GO" id="GO:0006261">
    <property type="term" value="P:DNA-templated DNA replication"/>
    <property type="evidence" value="ECO:0007669"/>
    <property type="project" value="UniProtKB-UniRule"/>
</dbReference>
<comment type="similarity">
    <text evidence="2 16">Belongs to the DNA polymerase type-Y family.</text>
</comment>
<evidence type="ECO:0000256" key="10">
    <source>
        <dbReference type="ARBA" id="ARBA00022763"/>
    </source>
</evidence>
<evidence type="ECO:0000256" key="11">
    <source>
        <dbReference type="ARBA" id="ARBA00022842"/>
    </source>
</evidence>
<dbReference type="PANTHER" id="PTHR11076">
    <property type="entry name" value="DNA REPAIR POLYMERASE UMUC / TRANSFERASE FAMILY MEMBER"/>
    <property type="match status" value="1"/>
</dbReference>
<evidence type="ECO:0000256" key="7">
    <source>
        <dbReference type="ARBA" id="ARBA00022695"/>
    </source>
</evidence>
<keyword evidence="9 16" id="KW-0479">Metal-binding</keyword>
<dbReference type="InterPro" id="IPR036775">
    <property type="entry name" value="DNA_pol_Y-fam_lit_finger_sf"/>
</dbReference>
<dbReference type="Proteomes" id="UP000219573">
    <property type="component" value="Unassembled WGS sequence"/>
</dbReference>
<dbReference type="EMBL" id="OBDZ01000003">
    <property type="protein sequence ID" value="SNY15509.1"/>
    <property type="molecule type" value="Genomic_DNA"/>
</dbReference>
<evidence type="ECO:0000256" key="5">
    <source>
        <dbReference type="ARBA" id="ARBA00022490"/>
    </source>
</evidence>
<dbReference type="RefSeq" id="WP_097016526.1">
    <property type="nucleotide sequence ID" value="NZ_OBDZ01000003.1"/>
</dbReference>
<dbReference type="CDD" id="cd03586">
    <property type="entry name" value="PolY_Pol_IV_kappa"/>
    <property type="match status" value="1"/>
</dbReference>
<dbReference type="NCBIfam" id="NF010731">
    <property type="entry name" value="PRK14133.1"/>
    <property type="match status" value="1"/>
</dbReference>
<reference evidence="19" key="1">
    <citation type="submission" date="2017-09" db="EMBL/GenBank/DDBJ databases">
        <authorList>
            <person name="Varghese N."/>
            <person name="Submissions S."/>
        </authorList>
    </citation>
    <scope>NUCLEOTIDE SEQUENCE [LARGE SCALE GENOMIC DNA]</scope>
    <source>
        <strain evidence="19">MSL47</strain>
    </source>
</reference>
<keyword evidence="5 16" id="KW-0963">Cytoplasm</keyword>
<sequence>MELNIIHVDMDAFYASIEQRDNPKLKGKPVIIGGRGKRGVVSTASYEAREYGVYSAMPIVKARQLCPQGIYLQGDHLKYREVSGQIREIFYRYTELVEPLALDEAYLDVKGNHKNSIRIAKEIKRKIKKELKLTASIGVSYNKYLAKLASDFNKPSGFKIISPFEAKEVIFPLDVNNLWGVGPKTAQRLKELGFYKISDIAKGDRSLLIREFGKRGYQLYKLAQGEDYRKVTPPGLPKSLGKETTFRYDTRDKGVLRGYLKDLSKEVANRASNKNVKGKTITLKVKYENFEELSKSRTIEGNISKQEDIYRLAEILLEEVVLDKKIRLIGITLSNITEDGVEQLKLL</sequence>
<evidence type="ECO:0000256" key="16">
    <source>
        <dbReference type="HAMAP-Rule" id="MF_01113"/>
    </source>
</evidence>
<dbReference type="FunFam" id="3.30.1490.100:FF:000004">
    <property type="entry name" value="DNA polymerase IV"/>
    <property type="match status" value="1"/>
</dbReference>
<dbReference type="Gene3D" id="3.30.70.270">
    <property type="match status" value="1"/>
</dbReference>
<dbReference type="NCBIfam" id="NF002677">
    <property type="entry name" value="PRK02406.1"/>
    <property type="match status" value="1"/>
</dbReference>
<keyword evidence="19" id="KW-1185">Reference proteome</keyword>
<accession>A0A285FW55</accession>